<protein>
    <recommendedName>
        <fullName evidence="3">Reverse transcriptase domain-containing protein</fullName>
    </recommendedName>
</protein>
<name>A0ABQ8RXV5_PERAM</name>
<keyword evidence="2" id="KW-1185">Reference proteome</keyword>
<evidence type="ECO:0008006" key="3">
    <source>
        <dbReference type="Google" id="ProtNLM"/>
    </source>
</evidence>
<gene>
    <name evidence="1" type="ORF">ANN_26365</name>
</gene>
<dbReference type="Proteomes" id="UP001148838">
    <property type="component" value="Unassembled WGS sequence"/>
</dbReference>
<evidence type="ECO:0000313" key="2">
    <source>
        <dbReference type="Proteomes" id="UP001148838"/>
    </source>
</evidence>
<comment type="caution">
    <text evidence="1">The sequence shown here is derived from an EMBL/GenBank/DDBJ whole genome shotgun (WGS) entry which is preliminary data.</text>
</comment>
<accession>A0ABQ8RXV5</accession>
<organism evidence="1 2">
    <name type="scientific">Periplaneta americana</name>
    <name type="common">American cockroach</name>
    <name type="synonym">Blatta americana</name>
    <dbReference type="NCBI Taxonomy" id="6978"/>
    <lineage>
        <taxon>Eukaryota</taxon>
        <taxon>Metazoa</taxon>
        <taxon>Ecdysozoa</taxon>
        <taxon>Arthropoda</taxon>
        <taxon>Hexapoda</taxon>
        <taxon>Insecta</taxon>
        <taxon>Pterygota</taxon>
        <taxon>Neoptera</taxon>
        <taxon>Polyneoptera</taxon>
        <taxon>Dictyoptera</taxon>
        <taxon>Blattodea</taxon>
        <taxon>Blattoidea</taxon>
        <taxon>Blattidae</taxon>
        <taxon>Blattinae</taxon>
        <taxon>Periplaneta</taxon>
    </lineage>
</organism>
<evidence type="ECO:0000313" key="1">
    <source>
        <dbReference type="EMBL" id="KAJ4426567.1"/>
    </source>
</evidence>
<proteinExistence type="predicted"/>
<dbReference type="EMBL" id="JAJSOF020000039">
    <property type="protein sequence ID" value="KAJ4426567.1"/>
    <property type="molecule type" value="Genomic_DNA"/>
</dbReference>
<sequence length="101" mass="11428">MAGLCEGGNEPAGSLKASKQVANGVDWKERRLFSNLYMKRVKVRIAEEMSEESEIGRGVRQAYPLSPILFNIYLEDLLKKCFSGHGKSDSRRKKNKVHQIC</sequence>
<reference evidence="1 2" key="1">
    <citation type="journal article" date="2022" name="Allergy">
        <title>Genome assembly and annotation of Periplaneta americana reveal a comprehensive cockroach allergen profile.</title>
        <authorList>
            <person name="Wang L."/>
            <person name="Xiong Q."/>
            <person name="Saelim N."/>
            <person name="Wang L."/>
            <person name="Nong W."/>
            <person name="Wan A.T."/>
            <person name="Shi M."/>
            <person name="Liu X."/>
            <person name="Cao Q."/>
            <person name="Hui J.H.L."/>
            <person name="Sookrung N."/>
            <person name="Leung T.F."/>
            <person name="Tungtrongchitr A."/>
            <person name="Tsui S.K.W."/>
        </authorList>
    </citation>
    <scope>NUCLEOTIDE SEQUENCE [LARGE SCALE GENOMIC DNA]</scope>
    <source>
        <strain evidence="1">PWHHKU_190912</strain>
    </source>
</reference>